<protein>
    <submittedName>
        <fullName evidence="1">Uncharacterized protein</fullName>
    </submittedName>
</protein>
<dbReference type="AlphaFoldDB" id="A0A645JIW5"/>
<name>A0A645JIW5_9ZZZZ</name>
<organism evidence="1">
    <name type="scientific">bioreactor metagenome</name>
    <dbReference type="NCBI Taxonomy" id="1076179"/>
    <lineage>
        <taxon>unclassified sequences</taxon>
        <taxon>metagenomes</taxon>
        <taxon>ecological metagenomes</taxon>
    </lineage>
</organism>
<reference evidence="1" key="1">
    <citation type="submission" date="2019-08" db="EMBL/GenBank/DDBJ databases">
        <authorList>
            <person name="Kucharzyk K."/>
            <person name="Murdoch R.W."/>
            <person name="Higgins S."/>
            <person name="Loffler F."/>
        </authorList>
    </citation>
    <scope>NUCLEOTIDE SEQUENCE</scope>
</reference>
<gene>
    <name evidence="1" type="ORF">SDC9_211044</name>
</gene>
<sequence>MSSYTITIMTWKPGGLIPKVINVRNTLVYMENILGGEISIIEKNAPIKGTMIMGGPDGKNGVMAIVRNVRGHWAGLTKEEQKQVMVWFLRNPGKEPV</sequence>
<proteinExistence type="predicted"/>
<comment type="caution">
    <text evidence="1">The sequence shown here is derived from an EMBL/GenBank/DDBJ whole genome shotgun (WGS) entry which is preliminary data.</text>
</comment>
<accession>A0A645JIW5</accession>
<dbReference type="EMBL" id="VSSQ01142467">
    <property type="protein sequence ID" value="MPN63287.1"/>
    <property type="molecule type" value="Genomic_DNA"/>
</dbReference>
<evidence type="ECO:0000313" key="1">
    <source>
        <dbReference type="EMBL" id="MPN63287.1"/>
    </source>
</evidence>